<protein>
    <submittedName>
        <fullName evidence="1">Uncharacterized protein</fullName>
    </submittedName>
</protein>
<evidence type="ECO:0000313" key="2">
    <source>
        <dbReference type="Proteomes" id="UP001060085"/>
    </source>
</evidence>
<keyword evidence="2" id="KW-1185">Reference proteome</keyword>
<reference evidence="2" key="1">
    <citation type="journal article" date="2023" name="Nat. Plants">
        <title>Single-cell RNA sequencing provides a high-resolution roadmap for understanding the multicellular compartmentation of specialized metabolism.</title>
        <authorList>
            <person name="Sun S."/>
            <person name="Shen X."/>
            <person name="Li Y."/>
            <person name="Li Y."/>
            <person name="Wang S."/>
            <person name="Li R."/>
            <person name="Zhang H."/>
            <person name="Shen G."/>
            <person name="Guo B."/>
            <person name="Wei J."/>
            <person name="Xu J."/>
            <person name="St-Pierre B."/>
            <person name="Chen S."/>
            <person name="Sun C."/>
        </authorList>
    </citation>
    <scope>NUCLEOTIDE SEQUENCE [LARGE SCALE GENOMIC DNA]</scope>
</reference>
<dbReference type="EMBL" id="CM044705">
    <property type="protein sequence ID" value="KAI5662179.1"/>
    <property type="molecule type" value="Genomic_DNA"/>
</dbReference>
<sequence length="162" mass="18282">MEWDHEMFITDLQCRRFGRNLFQAYSKAPRCFSRCMIDRGSPSSTSDLGLVAYSCIASSARLACSERRGASILFASRGGRRVDTGRGRCLEAPPSSPTKYASFARKVKTIIWRCMVSIGGTLGCAPSQHDIQQTFPVQPSRRRPWKTVLERSRVVMVNWRSI</sequence>
<name>A0ACC0ANL6_CATRO</name>
<accession>A0ACC0ANL6</accession>
<organism evidence="1 2">
    <name type="scientific">Catharanthus roseus</name>
    <name type="common">Madagascar periwinkle</name>
    <name type="synonym">Vinca rosea</name>
    <dbReference type="NCBI Taxonomy" id="4058"/>
    <lineage>
        <taxon>Eukaryota</taxon>
        <taxon>Viridiplantae</taxon>
        <taxon>Streptophyta</taxon>
        <taxon>Embryophyta</taxon>
        <taxon>Tracheophyta</taxon>
        <taxon>Spermatophyta</taxon>
        <taxon>Magnoliopsida</taxon>
        <taxon>eudicotyledons</taxon>
        <taxon>Gunneridae</taxon>
        <taxon>Pentapetalae</taxon>
        <taxon>asterids</taxon>
        <taxon>lamiids</taxon>
        <taxon>Gentianales</taxon>
        <taxon>Apocynaceae</taxon>
        <taxon>Rauvolfioideae</taxon>
        <taxon>Vinceae</taxon>
        <taxon>Catharanthinae</taxon>
        <taxon>Catharanthus</taxon>
    </lineage>
</organism>
<proteinExistence type="predicted"/>
<gene>
    <name evidence="1" type="ORF">M9H77_21502</name>
</gene>
<dbReference type="Proteomes" id="UP001060085">
    <property type="component" value="Linkage Group LG05"/>
</dbReference>
<evidence type="ECO:0000313" key="1">
    <source>
        <dbReference type="EMBL" id="KAI5662179.1"/>
    </source>
</evidence>
<comment type="caution">
    <text evidence="1">The sequence shown here is derived from an EMBL/GenBank/DDBJ whole genome shotgun (WGS) entry which is preliminary data.</text>
</comment>